<feature type="non-terminal residue" evidence="1">
    <location>
        <position position="82"/>
    </location>
</feature>
<evidence type="ECO:0000313" key="1">
    <source>
        <dbReference type="EMBL" id="KFM59013.1"/>
    </source>
</evidence>
<name>A0A087T1M4_STEMI</name>
<dbReference type="Proteomes" id="UP000054359">
    <property type="component" value="Unassembled WGS sequence"/>
</dbReference>
<dbReference type="EMBL" id="KK112986">
    <property type="protein sequence ID" value="KFM59013.1"/>
    <property type="molecule type" value="Genomic_DNA"/>
</dbReference>
<gene>
    <name evidence="1" type="ORF">X975_25166</name>
</gene>
<organism evidence="1 2">
    <name type="scientific">Stegodyphus mimosarum</name>
    <name type="common">African social velvet spider</name>
    <dbReference type="NCBI Taxonomy" id="407821"/>
    <lineage>
        <taxon>Eukaryota</taxon>
        <taxon>Metazoa</taxon>
        <taxon>Ecdysozoa</taxon>
        <taxon>Arthropoda</taxon>
        <taxon>Chelicerata</taxon>
        <taxon>Arachnida</taxon>
        <taxon>Araneae</taxon>
        <taxon>Araneomorphae</taxon>
        <taxon>Entelegynae</taxon>
        <taxon>Eresoidea</taxon>
        <taxon>Eresidae</taxon>
        <taxon>Stegodyphus</taxon>
    </lineage>
</organism>
<keyword evidence="2" id="KW-1185">Reference proteome</keyword>
<proteinExistence type="predicted"/>
<reference evidence="1 2" key="1">
    <citation type="submission" date="2013-11" db="EMBL/GenBank/DDBJ databases">
        <title>Genome sequencing of Stegodyphus mimosarum.</title>
        <authorList>
            <person name="Bechsgaard J."/>
        </authorList>
    </citation>
    <scope>NUCLEOTIDE SEQUENCE [LARGE SCALE GENOMIC DNA]</scope>
</reference>
<evidence type="ECO:0000313" key="2">
    <source>
        <dbReference type="Proteomes" id="UP000054359"/>
    </source>
</evidence>
<accession>A0A087T1M4</accession>
<protein>
    <submittedName>
        <fullName evidence="1">Uncharacterized protein</fullName>
    </submittedName>
</protein>
<dbReference type="SUPFAM" id="SSF53850">
    <property type="entry name" value="Periplasmic binding protein-like II"/>
    <property type="match status" value="1"/>
</dbReference>
<sequence>MFRHIADWKASVKPRFRYLNKNIETQLLFENRTLKIAMPFNPPYTFPVSETDEKEQGAVVKLFDYLVKRLKFKYEVVYPEDN</sequence>
<dbReference type="OrthoDB" id="6415956at2759"/>
<dbReference type="Gene3D" id="3.40.190.10">
    <property type="entry name" value="Periplasmic binding protein-like II"/>
    <property type="match status" value="1"/>
</dbReference>
<dbReference type="AlphaFoldDB" id="A0A087T1M4"/>